<dbReference type="SUPFAM" id="SSF47060">
    <property type="entry name" value="S15/NS1 RNA-binding domain"/>
    <property type="match status" value="1"/>
</dbReference>
<dbReference type="InterPro" id="IPR005290">
    <property type="entry name" value="Ribosomal_uS15_bac-type"/>
</dbReference>
<proteinExistence type="inferred from homology"/>
<organism evidence="4">
    <name type="scientific">Pyrodinium bahamense</name>
    <dbReference type="NCBI Taxonomy" id="73915"/>
    <lineage>
        <taxon>Eukaryota</taxon>
        <taxon>Sar</taxon>
        <taxon>Alveolata</taxon>
        <taxon>Dinophyceae</taxon>
        <taxon>Gonyaulacales</taxon>
        <taxon>Pyrocystaceae</taxon>
        <taxon>Pyrodinium</taxon>
    </lineage>
</organism>
<gene>
    <name evidence="4" type="ORF">PBAH0796_LOCUS5102</name>
</gene>
<name>A0A7S0A0C9_9DINO</name>
<dbReference type="PROSITE" id="PS51257">
    <property type="entry name" value="PROKAR_LIPOPROTEIN"/>
    <property type="match status" value="1"/>
</dbReference>
<dbReference type="SMART" id="SM01387">
    <property type="entry name" value="Ribosomal_S15"/>
    <property type="match status" value="1"/>
</dbReference>
<protein>
    <recommendedName>
        <fullName evidence="5">Ribosomal protein S15</fullName>
    </recommendedName>
</protein>
<reference evidence="4" key="1">
    <citation type="submission" date="2021-01" db="EMBL/GenBank/DDBJ databases">
        <authorList>
            <person name="Corre E."/>
            <person name="Pelletier E."/>
            <person name="Niang G."/>
            <person name="Scheremetjew M."/>
            <person name="Finn R."/>
            <person name="Kale V."/>
            <person name="Holt S."/>
            <person name="Cochrane G."/>
            <person name="Meng A."/>
            <person name="Brown T."/>
            <person name="Cohen L."/>
        </authorList>
    </citation>
    <scope>NUCLEOTIDE SEQUENCE</scope>
    <source>
        <strain evidence="4">Pbaha01</strain>
    </source>
</reference>
<dbReference type="EMBL" id="HBEG01008569">
    <property type="protein sequence ID" value="CAD8349363.1"/>
    <property type="molecule type" value="Transcribed_RNA"/>
</dbReference>
<accession>A0A7S0A0C9</accession>
<dbReference type="GO" id="GO:1990904">
    <property type="term" value="C:ribonucleoprotein complex"/>
    <property type="evidence" value="ECO:0007669"/>
    <property type="project" value="UniProtKB-KW"/>
</dbReference>
<dbReference type="GO" id="GO:0005737">
    <property type="term" value="C:cytoplasm"/>
    <property type="evidence" value="ECO:0007669"/>
    <property type="project" value="UniProtKB-ARBA"/>
</dbReference>
<evidence type="ECO:0000256" key="2">
    <source>
        <dbReference type="ARBA" id="ARBA00022980"/>
    </source>
</evidence>
<sequence length="335" mass="38277">MARAIALAPEVCRQLGSSIPALCAPASAGCTVFARTWRSINVRWGPVCQDVRGVARVRINRFTGVRAVKVSAPKTEWQVAAEKEFLTMRSRFPRDEYLHYLTADDVHHLSQEMQKCLTLACASEEDISKWRIHQMIRQFQRRPFDTNSPAVRIAVLTEKVLRVRAHLLRQPKGQGHQVAKRALSMYLSRRQRSMKSLYKSDFALYKHTCSQLGIRCVRFAIPSPRNPQQMVNPQAIDGDRARFLIRQRMYHAKFRPREMREPETNRLIRYTRHPLEPVPQSHGMPLPAPQQVSRAWPYALRGERVAGKQVVYNPTAPGRGFWPAKGAVVGGPTPE</sequence>
<dbReference type="GO" id="GO:0003735">
    <property type="term" value="F:structural constituent of ribosome"/>
    <property type="evidence" value="ECO:0007669"/>
    <property type="project" value="InterPro"/>
</dbReference>
<evidence type="ECO:0000256" key="1">
    <source>
        <dbReference type="ARBA" id="ARBA00008434"/>
    </source>
</evidence>
<dbReference type="InterPro" id="IPR009068">
    <property type="entry name" value="uS15_NS1_RNA-bd_sf"/>
</dbReference>
<dbReference type="GO" id="GO:0005840">
    <property type="term" value="C:ribosome"/>
    <property type="evidence" value="ECO:0007669"/>
    <property type="project" value="UniProtKB-KW"/>
</dbReference>
<dbReference type="AlphaFoldDB" id="A0A7S0A0C9"/>
<evidence type="ECO:0000256" key="3">
    <source>
        <dbReference type="ARBA" id="ARBA00023274"/>
    </source>
</evidence>
<dbReference type="PANTHER" id="PTHR23321:SF26">
    <property type="entry name" value="SMALL RIBOSOMAL SUBUNIT PROTEIN US15M"/>
    <property type="match status" value="1"/>
</dbReference>
<keyword evidence="3" id="KW-0687">Ribonucleoprotein</keyword>
<dbReference type="GO" id="GO:0006412">
    <property type="term" value="P:translation"/>
    <property type="evidence" value="ECO:0007669"/>
    <property type="project" value="InterPro"/>
</dbReference>
<dbReference type="InterPro" id="IPR000589">
    <property type="entry name" value="Ribosomal_uS15"/>
</dbReference>
<dbReference type="Gene3D" id="1.10.287.10">
    <property type="entry name" value="S15/NS1, RNA-binding"/>
    <property type="match status" value="1"/>
</dbReference>
<evidence type="ECO:0008006" key="5">
    <source>
        <dbReference type="Google" id="ProtNLM"/>
    </source>
</evidence>
<dbReference type="PANTHER" id="PTHR23321">
    <property type="entry name" value="RIBOSOMAL PROTEIN S15, BACTERIAL AND ORGANELLAR"/>
    <property type="match status" value="1"/>
</dbReference>
<keyword evidence="2" id="KW-0689">Ribosomal protein</keyword>
<evidence type="ECO:0000313" key="4">
    <source>
        <dbReference type="EMBL" id="CAD8349363.1"/>
    </source>
</evidence>
<dbReference type="Pfam" id="PF00312">
    <property type="entry name" value="Ribosomal_S15"/>
    <property type="match status" value="1"/>
</dbReference>
<comment type="similarity">
    <text evidence="1">Belongs to the universal ribosomal protein uS15 family.</text>
</comment>